<protein>
    <submittedName>
        <fullName evidence="1">Uncharacterized protein</fullName>
    </submittedName>
</protein>
<comment type="caution">
    <text evidence="1">The sequence shown here is derived from an EMBL/GenBank/DDBJ whole genome shotgun (WGS) entry which is preliminary data.</text>
</comment>
<sequence>MTDKYLDSHNDSNNLLHAAHEFAEELTQAMQFFEENPPKILLSATRLKGRQVVAMRFAKNEGSLGVLNLRSKEWPVLGLIIEFHCGWDSRQRHLAVEKSSLTVTPHGRENADPLFRVEYVKEQDSHRPSSHIHVHAHRDEFTHLMGFASKFDVERTKKVRDYFRRGTRLSELHFPTGGHRFRPCLEDVLEMLRVEFKLDVDNSKWQQHLRAARENWRRTQLAAAVRDCPDEALRVLVDEYGMPEPTDWTLPEFDTARQKKFARS</sequence>
<reference evidence="1 2" key="1">
    <citation type="submission" date="2023-05" db="EMBL/GenBank/DDBJ databases">
        <title>Metabolic capabilities are highly conserved among human nasal-associated Corynebacterium species in pangenomic analyses.</title>
        <authorList>
            <person name="Tran T.H."/>
            <person name="Roberts A.Q."/>
            <person name="Escapa I.F."/>
            <person name="Gao W."/>
            <person name="Conlan S."/>
            <person name="Kong H."/>
            <person name="Segre J.A."/>
            <person name="Kelly M.S."/>
            <person name="Lemon K.P."/>
        </authorList>
    </citation>
    <scope>NUCLEOTIDE SEQUENCE [LARGE SCALE GENOMIC DNA]</scope>
    <source>
        <strain evidence="1 2">KPL2811</strain>
    </source>
</reference>
<proteinExistence type="predicted"/>
<accession>A0ABT7G244</accession>
<dbReference type="EMBL" id="JASNVK010000008">
    <property type="protein sequence ID" value="MDK4300804.1"/>
    <property type="molecule type" value="Genomic_DNA"/>
</dbReference>
<name>A0ABT7G244_9CORY</name>
<evidence type="ECO:0000313" key="1">
    <source>
        <dbReference type="EMBL" id="MDK4300804.1"/>
    </source>
</evidence>
<keyword evidence="2" id="KW-1185">Reference proteome</keyword>
<gene>
    <name evidence="1" type="ORF">QPX45_06005</name>
</gene>
<organism evidence="1 2">
    <name type="scientific">Corynebacterium propinquum</name>
    <dbReference type="NCBI Taxonomy" id="43769"/>
    <lineage>
        <taxon>Bacteria</taxon>
        <taxon>Bacillati</taxon>
        <taxon>Actinomycetota</taxon>
        <taxon>Actinomycetes</taxon>
        <taxon>Mycobacteriales</taxon>
        <taxon>Corynebacteriaceae</taxon>
        <taxon>Corynebacterium</taxon>
    </lineage>
</organism>
<dbReference type="Proteomes" id="UP001243856">
    <property type="component" value="Unassembled WGS sequence"/>
</dbReference>
<dbReference type="RefSeq" id="WP_284576241.1">
    <property type="nucleotide sequence ID" value="NZ_JASNVE010000022.1"/>
</dbReference>
<evidence type="ECO:0000313" key="2">
    <source>
        <dbReference type="Proteomes" id="UP001243856"/>
    </source>
</evidence>